<dbReference type="KEGG" id="pabo:BCY86_00255"/>
<dbReference type="EMBL" id="CP016908">
    <property type="protein sequence ID" value="APR99278.1"/>
    <property type="molecule type" value="Genomic_DNA"/>
</dbReference>
<evidence type="ECO:0000313" key="2">
    <source>
        <dbReference type="EMBL" id="APR99278.1"/>
    </source>
</evidence>
<keyword evidence="1" id="KW-1133">Transmembrane helix</keyword>
<keyword evidence="1" id="KW-0812">Transmembrane</keyword>
<protein>
    <submittedName>
        <fullName evidence="2">Uncharacterized protein</fullName>
    </submittedName>
</protein>
<name>A0A1L6MUT2_9BACT</name>
<feature type="transmembrane region" description="Helical" evidence="1">
    <location>
        <begin position="35"/>
        <end position="54"/>
    </location>
</feature>
<dbReference type="Proteomes" id="UP000185544">
    <property type="component" value="Chromosome"/>
</dbReference>
<organism evidence="2 3">
    <name type="scientific">Pajaroellobacter abortibovis</name>
    <dbReference type="NCBI Taxonomy" id="1882918"/>
    <lineage>
        <taxon>Bacteria</taxon>
        <taxon>Pseudomonadati</taxon>
        <taxon>Myxococcota</taxon>
        <taxon>Polyangia</taxon>
        <taxon>Polyangiales</taxon>
        <taxon>Polyangiaceae</taxon>
    </lineage>
</organism>
<keyword evidence="3" id="KW-1185">Reference proteome</keyword>
<accession>A0A1L6MUT2</accession>
<proteinExistence type="predicted"/>
<sequence>MQNTFIRSLIDRGGTFVEERWGVHSPLLCRAIGCFGGYKLGIICLFLVEIHIWLRRVDRKDNVG</sequence>
<dbReference type="STRING" id="1882918.BCY86_00255"/>
<keyword evidence="1" id="KW-0472">Membrane</keyword>
<dbReference type="AlphaFoldDB" id="A0A1L6MUT2"/>
<evidence type="ECO:0000313" key="3">
    <source>
        <dbReference type="Proteomes" id="UP000185544"/>
    </source>
</evidence>
<evidence type="ECO:0000256" key="1">
    <source>
        <dbReference type="SAM" id="Phobius"/>
    </source>
</evidence>
<gene>
    <name evidence="2" type="ORF">BCY86_00255</name>
</gene>
<reference evidence="2 3" key="1">
    <citation type="submission" date="2016-08" db="EMBL/GenBank/DDBJ databases">
        <title>Identification and validation of antigenic proteins from Pajaroellobacter abortibovis using de-novo genome sequence assembly and reverse vaccinology.</title>
        <authorList>
            <person name="Welly B.T."/>
            <person name="Miller M.R."/>
            <person name="Stott J.L."/>
            <person name="Blanchard M.T."/>
            <person name="Islas-Trejo A.D."/>
            <person name="O'Rourke S.M."/>
            <person name="Young A.E."/>
            <person name="Medrano J.F."/>
            <person name="Van Eenennaam A.L."/>
        </authorList>
    </citation>
    <scope>NUCLEOTIDE SEQUENCE [LARGE SCALE GENOMIC DNA]</scope>
    <source>
        <strain evidence="2 3">BTF92-0548A/99-0131</strain>
    </source>
</reference>